<keyword evidence="2" id="KW-1133">Transmembrane helix</keyword>
<accession>A0A6A6KB16</accession>
<evidence type="ECO:0000313" key="4">
    <source>
        <dbReference type="Proteomes" id="UP000467840"/>
    </source>
</evidence>
<sequence length="274" mass="32776">MKKQELPSWRDCCIYRVPKTLRKIKPEAFSPRLISLGPLKTPLQERTDEPPVQDETVKMETVKLKYLEKFYERTERNLEELLKIVEKQEERIRRCYEEIDVKDDVEFRERILVDSVFIIELFLKEKEPKEHVYDFIVGKPWLRTAVQEDLILLENQLPYFILDELYKFIDCLIDTDKDVDFLIDKGILVNGLGDSEMVAKLFNDLCKEIIEDEFCFETIRQKLYDHYGNCWYRTVAIMRHVYFSNIFRGSGTIVAIMLLIFTLIQFINSLMEIF</sequence>
<dbReference type="EMBL" id="JAAGAX010000018">
    <property type="protein sequence ID" value="KAF2285306.1"/>
    <property type="molecule type" value="Genomic_DNA"/>
</dbReference>
<dbReference type="PANTHER" id="PTHR31170:SF24">
    <property type="match status" value="1"/>
</dbReference>
<evidence type="ECO:0000256" key="1">
    <source>
        <dbReference type="SAM" id="Coils"/>
    </source>
</evidence>
<protein>
    <recommendedName>
        <fullName evidence="5">DUF247 domain protein</fullName>
    </recommendedName>
</protein>
<proteinExistence type="predicted"/>
<evidence type="ECO:0008006" key="5">
    <source>
        <dbReference type="Google" id="ProtNLM"/>
    </source>
</evidence>
<keyword evidence="2" id="KW-0472">Membrane</keyword>
<dbReference type="Pfam" id="PF03140">
    <property type="entry name" value="DUF247"/>
    <property type="match status" value="1"/>
</dbReference>
<comment type="caution">
    <text evidence="3">The sequence shown here is derived from an EMBL/GenBank/DDBJ whole genome shotgun (WGS) entry which is preliminary data.</text>
</comment>
<dbReference type="InterPro" id="IPR004158">
    <property type="entry name" value="DUF247_pln"/>
</dbReference>
<feature type="transmembrane region" description="Helical" evidence="2">
    <location>
        <begin position="246"/>
        <end position="267"/>
    </location>
</feature>
<name>A0A6A6KB16_HEVBR</name>
<keyword evidence="1" id="KW-0175">Coiled coil</keyword>
<organism evidence="3 4">
    <name type="scientific">Hevea brasiliensis</name>
    <name type="common">Para rubber tree</name>
    <name type="synonym">Siphonia brasiliensis</name>
    <dbReference type="NCBI Taxonomy" id="3981"/>
    <lineage>
        <taxon>Eukaryota</taxon>
        <taxon>Viridiplantae</taxon>
        <taxon>Streptophyta</taxon>
        <taxon>Embryophyta</taxon>
        <taxon>Tracheophyta</taxon>
        <taxon>Spermatophyta</taxon>
        <taxon>Magnoliopsida</taxon>
        <taxon>eudicotyledons</taxon>
        <taxon>Gunneridae</taxon>
        <taxon>Pentapetalae</taxon>
        <taxon>rosids</taxon>
        <taxon>fabids</taxon>
        <taxon>Malpighiales</taxon>
        <taxon>Euphorbiaceae</taxon>
        <taxon>Crotonoideae</taxon>
        <taxon>Micrandreae</taxon>
        <taxon>Hevea</taxon>
    </lineage>
</organism>
<feature type="coiled-coil region" evidence="1">
    <location>
        <begin position="68"/>
        <end position="98"/>
    </location>
</feature>
<keyword evidence="4" id="KW-1185">Reference proteome</keyword>
<dbReference type="Proteomes" id="UP000467840">
    <property type="component" value="Chromosome 12"/>
</dbReference>
<evidence type="ECO:0000256" key="2">
    <source>
        <dbReference type="SAM" id="Phobius"/>
    </source>
</evidence>
<evidence type="ECO:0000313" key="3">
    <source>
        <dbReference type="EMBL" id="KAF2285306.1"/>
    </source>
</evidence>
<dbReference type="PANTHER" id="PTHR31170">
    <property type="entry name" value="BNAC04G53230D PROTEIN"/>
    <property type="match status" value="1"/>
</dbReference>
<reference evidence="3 4" key="1">
    <citation type="journal article" date="2020" name="Mol. Plant">
        <title>The Chromosome-Based Rubber Tree Genome Provides New Insights into Spurge Genome Evolution and Rubber Biosynthesis.</title>
        <authorList>
            <person name="Liu J."/>
            <person name="Shi C."/>
            <person name="Shi C.C."/>
            <person name="Li W."/>
            <person name="Zhang Q.J."/>
            <person name="Zhang Y."/>
            <person name="Li K."/>
            <person name="Lu H.F."/>
            <person name="Shi C."/>
            <person name="Zhu S.T."/>
            <person name="Xiao Z.Y."/>
            <person name="Nan H."/>
            <person name="Yue Y."/>
            <person name="Zhu X.G."/>
            <person name="Wu Y."/>
            <person name="Hong X.N."/>
            <person name="Fan G.Y."/>
            <person name="Tong Y."/>
            <person name="Zhang D."/>
            <person name="Mao C.L."/>
            <person name="Liu Y.L."/>
            <person name="Hao S.J."/>
            <person name="Liu W.Q."/>
            <person name="Lv M.Q."/>
            <person name="Zhang H.B."/>
            <person name="Liu Y."/>
            <person name="Hu-Tang G.R."/>
            <person name="Wang J.P."/>
            <person name="Wang J.H."/>
            <person name="Sun Y.H."/>
            <person name="Ni S.B."/>
            <person name="Chen W.B."/>
            <person name="Zhang X.C."/>
            <person name="Jiao Y.N."/>
            <person name="Eichler E.E."/>
            <person name="Li G.H."/>
            <person name="Liu X."/>
            <person name="Gao L.Z."/>
        </authorList>
    </citation>
    <scope>NUCLEOTIDE SEQUENCE [LARGE SCALE GENOMIC DNA]</scope>
    <source>
        <strain evidence="4">cv. GT1</strain>
        <tissue evidence="3">Leaf</tissue>
    </source>
</reference>
<keyword evidence="2" id="KW-0812">Transmembrane</keyword>
<dbReference type="AlphaFoldDB" id="A0A6A6KB16"/>
<gene>
    <name evidence="3" type="ORF">GH714_042348</name>
</gene>